<dbReference type="Proteomes" id="UP000256540">
    <property type="component" value="Unassembled WGS sequence"/>
</dbReference>
<dbReference type="EMBL" id="QHJS02000049">
    <property type="protein sequence ID" value="RRO16009.1"/>
    <property type="molecule type" value="Genomic_DNA"/>
</dbReference>
<protein>
    <submittedName>
        <fullName evidence="1">Uncharacterized protein</fullName>
    </submittedName>
</protein>
<proteinExistence type="predicted"/>
<organism evidence="1 2">
    <name type="scientific">Pectobacterium aquaticum</name>
    <dbReference type="NCBI Taxonomy" id="2204145"/>
    <lineage>
        <taxon>Bacteria</taxon>
        <taxon>Pseudomonadati</taxon>
        <taxon>Pseudomonadota</taxon>
        <taxon>Gammaproteobacteria</taxon>
        <taxon>Enterobacterales</taxon>
        <taxon>Pectobacteriaceae</taxon>
        <taxon>Pectobacterium</taxon>
    </lineage>
</organism>
<sequence>MTGKKKLGQKRVVLLTSAQVSPAIGGNVLSEHYTILNLCGNAPVWLCDASHGIFASMIRADRRYFACSALTTASPSACIRFRRPEKLRDPQKISPNKPAPYFGRCWRVGLKYSLALPT</sequence>
<gene>
    <name evidence="1" type="ORF">DMB84_015975</name>
</gene>
<comment type="caution">
    <text evidence="1">The sequence shown here is derived from an EMBL/GenBank/DDBJ whole genome shotgun (WGS) entry which is preliminary data.</text>
</comment>
<name>A0AA93AK30_9GAMM</name>
<accession>A0AA93AK30</accession>
<evidence type="ECO:0000313" key="2">
    <source>
        <dbReference type="Proteomes" id="UP000256540"/>
    </source>
</evidence>
<reference evidence="1 2" key="1">
    <citation type="submission" date="2018-11" db="EMBL/GenBank/DDBJ databases">
        <title>Draft genome sequences of proposed Pectobacterium aquaticum sp. nov. isolated in France from fresh water.</title>
        <authorList>
            <person name="Pedron J."/>
            <person name="Barny M.A."/>
        </authorList>
    </citation>
    <scope>NUCLEOTIDE SEQUENCE [LARGE SCALE GENOMIC DNA]</scope>
    <source>
        <strain evidence="1 2">A127-S21-F16</strain>
    </source>
</reference>
<evidence type="ECO:0000313" key="1">
    <source>
        <dbReference type="EMBL" id="RRO16009.1"/>
    </source>
</evidence>
<dbReference type="AlphaFoldDB" id="A0AA93AK30"/>